<feature type="binding site" evidence="2">
    <location>
        <begin position="208"/>
        <end position="210"/>
    </location>
    <ligand>
        <name>substrate</name>
    </ligand>
</feature>
<evidence type="ECO:0000313" key="4">
    <source>
        <dbReference type="EMBL" id="PWS35271.1"/>
    </source>
</evidence>
<organism evidence="4 5">
    <name type="scientific">Falsiroseomonas bella</name>
    <dbReference type="NCBI Taxonomy" id="2184016"/>
    <lineage>
        <taxon>Bacteria</taxon>
        <taxon>Pseudomonadati</taxon>
        <taxon>Pseudomonadota</taxon>
        <taxon>Alphaproteobacteria</taxon>
        <taxon>Acetobacterales</taxon>
        <taxon>Roseomonadaceae</taxon>
        <taxon>Falsiroseomonas</taxon>
    </lineage>
</organism>
<feature type="binding site" evidence="2">
    <location>
        <begin position="79"/>
        <end position="81"/>
    </location>
    <ligand>
        <name>substrate</name>
    </ligand>
</feature>
<reference evidence="5" key="1">
    <citation type="submission" date="2018-05" db="EMBL/GenBank/DDBJ databases">
        <authorList>
            <person name="Du Z."/>
            <person name="Wang X."/>
        </authorList>
    </citation>
    <scope>NUCLEOTIDE SEQUENCE [LARGE SCALE GENOMIC DNA]</scope>
    <source>
        <strain evidence="5">CQN31</strain>
    </source>
</reference>
<dbReference type="EMBL" id="QGNA01000005">
    <property type="protein sequence ID" value="PWS35271.1"/>
    <property type="molecule type" value="Genomic_DNA"/>
</dbReference>
<dbReference type="EC" id="2.5.1.-" evidence="2"/>
<feature type="region of interest" description="Disordered" evidence="3">
    <location>
        <begin position="1"/>
        <end position="27"/>
    </location>
</feature>
<keyword evidence="5" id="KW-1185">Reference proteome</keyword>
<comment type="function">
    <text evidence="2">Catalyzes the condensation of isopentenyl diphosphate (IPP) with allylic pyrophosphates generating different type of terpenoids.</text>
</comment>
<dbReference type="Gene3D" id="3.40.1180.10">
    <property type="entry name" value="Decaprenyl diphosphate synthase-like"/>
    <property type="match status" value="1"/>
</dbReference>
<dbReference type="FunFam" id="3.40.1180.10:FF:000001">
    <property type="entry name" value="(2E,6E)-farnesyl-diphosphate-specific ditrans,polycis-undecaprenyl-diphosphate synthase"/>
    <property type="match status" value="1"/>
</dbReference>
<feature type="binding site" evidence="2">
    <location>
        <position position="39"/>
    </location>
    <ligand>
        <name>substrate</name>
    </ligand>
</feature>
<dbReference type="OrthoDB" id="4191603at2"/>
<feature type="binding site" evidence="2">
    <location>
        <position position="34"/>
    </location>
    <ligand>
        <name>Mg(2+)</name>
        <dbReference type="ChEBI" id="CHEBI:18420"/>
    </ligand>
</feature>
<feature type="binding site" evidence="2">
    <location>
        <position position="83"/>
    </location>
    <ligand>
        <name>substrate</name>
    </ligand>
</feature>
<comment type="cofactor">
    <cofactor evidence="2">
        <name>Mg(2+)</name>
        <dbReference type="ChEBI" id="CHEBI:18420"/>
    </cofactor>
    <text evidence="2">Binds 2 magnesium ions per subunit.</text>
</comment>
<gene>
    <name evidence="4" type="primary">uppS</name>
    <name evidence="4" type="ORF">DFH01_21395</name>
</gene>
<dbReference type="Proteomes" id="UP000245765">
    <property type="component" value="Unassembled WGS sequence"/>
</dbReference>
<feature type="active site" description="Proton acceptor" evidence="2">
    <location>
        <position position="82"/>
    </location>
</feature>
<feature type="binding site" evidence="2">
    <location>
        <position position="202"/>
    </location>
    <ligand>
        <name>substrate</name>
    </ligand>
</feature>
<protein>
    <recommendedName>
        <fullName evidence="2">Isoprenyl transferase</fullName>
        <ecNumber evidence="2">2.5.1.-</ecNumber>
    </recommendedName>
</protein>
<feature type="binding site" evidence="2">
    <location>
        <position position="47"/>
    </location>
    <ligand>
        <name>substrate</name>
    </ligand>
</feature>
<keyword evidence="2" id="KW-0460">Magnesium</keyword>
<dbReference type="GO" id="GO:0005829">
    <property type="term" value="C:cytosol"/>
    <property type="evidence" value="ECO:0007669"/>
    <property type="project" value="TreeGrafter"/>
</dbReference>
<dbReference type="InterPro" id="IPR001441">
    <property type="entry name" value="UPP_synth-like"/>
</dbReference>
<feature type="binding site" evidence="2">
    <location>
        <position position="221"/>
    </location>
    <ligand>
        <name>Mg(2+)</name>
        <dbReference type="ChEBI" id="CHEBI:18420"/>
    </ligand>
</feature>
<keyword evidence="2" id="KW-0479">Metal-binding</keyword>
<proteinExistence type="inferred from homology"/>
<evidence type="ECO:0000256" key="3">
    <source>
        <dbReference type="SAM" id="MobiDB-lite"/>
    </source>
</evidence>
<dbReference type="SUPFAM" id="SSF64005">
    <property type="entry name" value="Undecaprenyl diphosphate synthase"/>
    <property type="match status" value="1"/>
</dbReference>
<name>A0A317F7W3_9PROT</name>
<comment type="similarity">
    <text evidence="2">Belongs to the UPP synthase family.</text>
</comment>
<evidence type="ECO:0000256" key="2">
    <source>
        <dbReference type="HAMAP-Rule" id="MF_01139"/>
    </source>
</evidence>
<dbReference type="AlphaFoldDB" id="A0A317F7W3"/>
<comment type="subunit">
    <text evidence="2">Homodimer.</text>
</comment>
<evidence type="ECO:0000256" key="1">
    <source>
        <dbReference type="ARBA" id="ARBA00022679"/>
    </source>
</evidence>
<sequence length="256" mass="27615">MSAAATATTKVAPAAVPQPAARPGVPRHVGIIMDGNGRWATARGLPRAMGHKAGAEAARRAVEAAGEAGIGWLTLFAFSSENWQRPAEEVRDLTALMRHYLATEVDRLAKEGVRLRIIGERDRFGPETVRAIARAEQVTAGGTRLNLTVALSYGGRAEIAAAAREIARRAAAGTLDPETVDERLFEGFLGTAGMPDPDLIIRTSGEKRISNFLLWQAAYAEFVFQDVLWPDYGAPHLEAALGDFARRERRYGARAA</sequence>
<dbReference type="PANTHER" id="PTHR10291">
    <property type="entry name" value="DEHYDRODOLICHYL DIPHOSPHATE SYNTHASE FAMILY MEMBER"/>
    <property type="match status" value="1"/>
</dbReference>
<dbReference type="HAMAP" id="MF_01139">
    <property type="entry name" value="ISPT"/>
    <property type="match status" value="1"/>
</dbReference>
<dbReference type="NCBIfam" id="TIGR00055">
    <property type="entry name" value="uppS"/>
    <property type="match status" value="1"/>
</dbReference>
<feature type="active site" evidence="2">
    <location>
        <position position="34"/>
    </location>
</feature>
<keyword evidence="1 2" id="KW-0808">Transferase</keyword>
<feature type="compositionally biased region" description="Low complexity" evidence="3">
    <location>
        <begin position="1"/>
        <end position="26"/>
    </location>
</feature>
<feature type="binding site" evidence="2">
    <location>
        <position position="51"/>
    </location>
    <ligand>
        <name>substrate</name>
    </ligand>
</feature>
<dbReference type="CDD" id="cd00475">
    <property type="entry name" value="Cis_IPPS"/>
    <property type="match status" value="1"/>
</dbReference>
<dbReference type="InterPro" id="IPR018520">
    <property type="entry name" value="UPP_synth-like_CS"/>
</dbReference>
<evidence type="ECO:0000313" key="5">
    <source>
        <dbReference type="Proteomes" id="UP000245765"/>
    </source>
</evidence>
<dbReference type="GO" id="GO:0008834">
    <property type="term" value="F:ditrans,polycis-undecaprenyl-diphosphate synthase [(2E,6E)-farnesyl-diphosphate specific] activity"/>
    <property type="evidence" value="ECO:0007669"/>
    <property type="project" value="TreeGrafter"/>
</dbReference>
<feature type="binding site" evidence="2">
    <location>
        <position position="85"/>
    </location>
    <ligand>
        <name>substrate</name>
    </ligand>
</feature>
<feature type="binding site" evidence="2">
    <location>
        <begin position="35"/>
        <end position="38"/>
    </location>
    <ligand>
        <name>substrate</name>
    </ligand>
</feature>
<dbReference type="InterPro" id="IPR036424">
    <property type="entry name" value="UPP_synth-like_sf"/>
</dbReference>
<accession>A0A317F7W3</accession>
<dbReference type="RefSeq" id="WP_109872915.1">
    <property type="nucleotide sequence ID" value="NZ_QGNA01000005.1"/>
</dbReference>
<dbReference type="GO" id="GO:0016094">
    <property type="term" value="P:polyprenol biosynthetic process"/>
    <property type="evidence" value="ECO:0007669"/>
    <property type="project" value="TreeGrafter"/>
</dbReference>
<dbReference type="GO" id="GO:0000287">
    <property type="term" value="F:magnesium ion binding"/>
    <property type="evidence" value="ECO:0007669"/>
    <property type="project" value="UniProtKB-UniRule"/>
</dbReference>
<dbReference type="PANTHER" id="PTHR10291:SF0">
    <property type="entry name" value="DEHYDRODOLICHYL DIPHOSPHATE SYNTHASE 2"/>
    <property type="match status" value="1"/>
</dbReference>
<dbReference type="Pfam" id="PF01255">
    <property type="entry name" value="Prenyltransf"/>
    <property type="match status" value="1"/>
</dbReference>
<dbReference type="PROSITE" id="PS01066">
    <property type="entry name" value="UPP_SYNTHASE"/>
    <property type="match status" value="1"/>
</dbReference>
<comment type="caution">
    <text evidence="4">The sequence shown here is derived from an EMBL/GenBank/DDBJ whole genome shotgun (WGS) entry which is preliminary data.</text>
</comment>